<name>A0A955E299_UNCKA</name>
<gene>
    <name evidence="2" type="ORF">KDA10_02355</name>
</gene>
<feature type="transmembrane region" description="Helical" evidence="1">
    <location>
        <begin position="337"/>
        <end position="360"/>
    </location>
</feature>
<accession>A0A955E299</accession>
<organism evidence="2 3">
    <name type="scientific">candidate division WWE3 bacterium</name>
    <dbReference type="NCBI Taxonomy" id="2053526"/>
    <lineage>
        <taxon>Bacteria</taxon>
        <taxon>Katanobacteria</taxon>
    </lineage>
</organism>
<keyword evidence="1" id="KW-1133">Transmembrane helix</keyword>
<dbReference type="Proteomes" id="UP000714817">
    <property type="component" value="Unassembled WGS sequence"/>
</dbReference>
<proteinExistence type="predicted"/>
<keyword evidence="1" id="KW-0472">Membrane</keyword>
<reference evidence="2" key="1">
    <citation type="submission" date="2020-04" db="EMBL/GenBank/DDBJ databases">
        <authorList>
            <person name="Zhang T."/>
        </authorList>
    </citation>
    <scope>NUCLEOTIDE SEQUENCE</scope>
    <source>
        <strain evidence="2">HKST-UBA80</strain>
    </source>
</reference>
<protein>
    <submittedName>
        <fullName evidence="2">Uncharacterized protein</fullName>
    </submittedName>
</protein>
<dbReference type="EMBL" id="JAGQNY010000007">
    <property type="protein sequence ID" value="MCA9302183.1"/>
    <property type="molecule type" value="Genomic_DNA"/>
</dbReference>
<keyword evidence="1" id="KW-0812">Transmembrane</keyword>
<sequence length="411" mass="43640">MNRIKIIFFYTFVAGVIWAVSAVGIPIDNDVLTRAFVKTAHAEGTHEPTNYEFLMDSFSSEVANCGSMALNSIVNATVTINPKIPASTDPSGYYSFVHVDTVRFNLHVYDQNGVRIGVSNEIEWPADSSGYVFQCQEDGAISGPGCEPSSSTRLFGTGVEISDPATSQVIVQVNLVEVAGNYNWVSNDSNVVEAARFSINLSQPFSAPTTCYLASTAPACDATFIANHNGRDLCGPVKVACTTGEYCGYTGVPPRPGCVLDVDGDGNGFTDICGIPTGILPSGECTYDPAYINTCGYGGCAANETCNTSGQCVRNITCIPAPPRREYTGPLINFETLLTSLMSLMIPAALGFFSLPMILINGYKTMTSQGDPAKVKDAREGFVAAVLGTIALLGFIVIIRLAIQSLLGLTI</sequence>
<evidence type="ECO:0000256" key="1">
    <source>
        <dbReference type="SAM" id="Phobius"/>
    </source>
</evidence>
<dbReference type="AlphaFoldDB" id="A0A955E299"/>
<evidence type="ECO:0000313" key="3">
    <source>
        <dbReference type="Proteomes" id="UP000714817"/>
    </source>
</evidence>
<feature type="transmembrane region" description="Helical" evidence="1">
    <location>
        <begin position="381"/>
        <end position="403"/>
    </location>
</feature>
<comment type="caution">
    <text evidence="2">The sequence shown here is derived from an EMBL/GenBank/DDBJ whole genome shotgun (WGS) entry which is preliminary data.</text>
</comment>
<evidence type="ECO:0000313" key="2">
    <source>
        <dbReference type="EMBL" id="MCA9302183.1"/>
    </source>
</evidence>
<reference evidence="2" key="2">
    <citation type="journal article" date="2021" name="Microbiome">
        <title>Successional dynamics and alternative stable states in a saline activated sludge microbial community over 9 years.</title>
        <authorList>
            <person name="Wang Y."/>
            <person name="Ye J."/>
            <person name="Ju F."/>
            <person name="Liu L."/>
            <person name="Boyd J.A."/>
            <person name="Deng Y."/>
            <person name="Parks D.H."/>
            <person name="Jiang X."/>
            <person name="Yin X."/>
            <person name="Woodcroft B.J."/>
            <person name="Tyson G.W."/>
            <person name="Hugenholtz P."/>
            <person name="Polz M.F."/>
            <person name="Zhang T."/>
        </authorList>
    </citation>
    <scope>NUCLEOTIDE SEQUENCE</scope>
    <source>
        <strain evidence="2">HKST-UBA80</strain>
    </source>
</reference>